<comment type="caution">
    <text evidence="2">The sequence shown here is derived from an EMBL/GenBank/DDBJ whole genome shotgun (WGS) entry which is preliminary data.</text>
</comment>
<feature type="compositionally biased region" description="Basic and acidic residues" evidence="1">
    <location>
        <begin position="346"/>
        <end position="356"/>
    </location>
</feature>
<evidence type="ECO:0000313" key="2">
    <source>
        <dbReference type="EMBL" id="MCM6771969.1"/>
    </source>
</evidence>
<evidence type="ECO:0000256" key="1">
    <source>
        <dbReference type="SAM" id="MobiDB-lite"/>
    </source>
</evidence>
<sequence>MGFVIWYRLQFRTDPADATPFLRVSNDALSGDLLIDAAIDTNATLGPHPSTFEITLWDLPLDNAKDLAERARTRSGSDRPILVQIQLGYFDQPATRRATVLVGAITETRNEVAADGSLLTRIKGLELAGYLLRRQDYPYHKPGASSIDEILADLARKTKVGIAHEGVDGTARDLTIAAGTALSALGTLAAGAGVPLAVRAGQAVLGAGRDPAPPARFRAEENIVAKRRWDSGSPDLQAPAGTTTRYELTVLGDPTLQIGGRADLEGSDSAELRIESVRHLFSLRGGYRCELTLLDADAAHRPHAVDGAHAVADDFQSLTRSLFADHPAIDIGEVAAYNATGSGDNGGHRATLDYGRRRSGSSVDDAVDDRLVLHDKPIASVFAWDRTGLMVPVYPGMRALLLHNDGAVDDAITGGFLWSRRAEHRPPANEPGDFWLCLPTEVSEGRPAGKGVNDLTDASGHRIVQAVGLSLEVGAAILPEVGARPRPPTGETLIIQHAAGTTVSIAADGSVAVVTDGQDVTLGNGRASITLSGGEITMTADTIKLAASSVEVG</sequence>
<feature type="region of interest" description="Disordered" evidence="1">
    <location>
        <begin position="340"/>
        <end position="361"/>
    </location>
</feature>
<organism evidence="2 3">
    <name type="scientific">Nocardia pulmonis</name>
    <dbReference type="NCBI Taxonomy" id="2951408"/>
    <lineage>
        <taxon>Bacteria</taxon>
        <taxon>Bacillati</taxon>
        <taxon>Actinomycetota</taxon>
        <taxon>Actinomycetes</taxon>
        <taxon>Mycobacteriales</taxon>
        <taxon>Nocardiaceae</taxon>
        <taxon>Nocardia</taxon>
    </lineage>
</organism>
<evidence type="ECO:0000313" key="3">
    <source>
        <dbReference type="Proteomes" id="UP001139157"/>
    </source>
</evidence>
<protein>
    <submittedName>
        <fullName evidence="2">Uncharacterized protein</fullName>
    </submittedName>
</protein>
<dbReference type="Proteomes" id="UP001139157">
    <property type="component" value="Unassembled WGS sequence"/>
</dbReference>
<proteinExistence type="predicted"/>
<accession>A0A9X2IV12</accession>
<dbReference type="EMBL" id="JAMRXG010000001">
    <property type="protein sequence ID" value="MCM6771969.1"/>
    <property type="molecule type" value="Genomic_DNA"/>
</dbReference>
<dbReference type="RefSeq" id="WP_251908850.1">
    <property type="nucleotide sequence ID" value="NZ_JAMRXG010000001.1"/>
</dbReference>
<name>A0A9X2IV12_9NOCA</name>
<gene>
    <name evidence="2" type="ORF">NDR86_00610</name>
</gene>
<keyword evidence="3" id="KW-1185">Reference proteome</keyword>
<dbReference type="AlphaFoldDB" id="A0A9X2IV12"/>
<reference evidence="2" key="1">
    <citation type="submission" date="2022-06" db="EMBL/GenBank/DDBJ databases">
        <title>Novel species in genus nocardia.</title>
        <authorList>
            <person name="Li F."/>
        </authorList>
    </citation>
    <scope>NUCLEOTIDE SEQUENCE</scope>
    <source>
        <strain evidence="2">CDC141</strain>
    </source>
</reference>